<evidence type="ECO:0000313" key="3">
    <source>
        <dbReference type="EMBL" id="CAE6693375.1"/>
    </source>
</evidence>
<evidence type="ECO:0000256" key="1">
    <source>
        <dbReference type="SAM" id="SignalP"/>
    </source>
</evidence>
<dbReference type="Proteomes" id="UP000835287">
    <property type="component" value="Chromosome"/>
</dbReference>
<dbReference type="Gene3D" id="2.30.30.760">
    <property type="match status" value="1"/>
</dbReference>
<evidence type="ECO:0000313" key="4">
    <source>
        <dbReference type="EMBL" id="CAE6693700.1"/>
    </source>
</evidence>
<dbReference type="Pfam" id="PF13144">
    <property type="entry name" value="ChapFlgA"/>
    <property type="match status" value="1"/>
</dbReference>
<organism evidence="4">
    <name type="scientific">Xanthomonas arboricola pv. corylina</name>
    <dbReference type="NCBI Taxonomy" id="487821"/>
    <lineage>
        <taxon>Bacteria</taxon>
        <taxon>Pseudomonadati</taxon>
        <taxon>Pseudomonadota</taxon>
        <taxon>Gammaproteobacteria</taxon>
        <taxon>Lysobacterales</taxon>
        <taxon>Lysobacteraceae</taxon>
        <taxon>Xanthomonas</taxon>
    </lineage>
</organism>
<dbReference type="EMBL" id="HG992341">
    <property type="protein sequence ID" value="CAE6693700.1"/>
    <property type="molecule type" value="Genomic_DNA"/>
</dbReference>
<dbReference type="EMBL" id="HG992341">
    <property type="protein sequence ID" value="CAE6693674.1"/>
    <property type="molecule type" value="Genomic_DNA"/>
</dbReference>
<feature type="chain" id="PRO_5044579935" description="Flagella basal body P-ring formation protein FlgA SAF domain-containing protein" evidence="1">
    <location>
        <begin position="19"/>
        <end position="236"/>
    </location>
</feature>
<sequence>MTRMLALLWLMSCASAQASNISSDRLIATARASLEAVSGTLPGELILTASALPDSQLETEMAATTQMTLQAGRIGGAWPRKRVGVPVQVLVDGVPTQTRMVWFTVQWWLERPTYARAFASGTPGEQVVVVAKRMDVAGVLAADEVAASGEAPAAARLKHAVRAGDLVQAHDFAAAPAIARRDPVTLRIRHGAVELRLPATAVADGQPGEAIAVLPQGTRTPVQARVVASGEVSIEH</sequence>
<dbReference type="AlphaFoldDB" id="A0A2S7CFL0"/>
<reference evidence="4 5" key="1">
    <citation type="submission" date="2021-02" db="EMBL/GenBank/DDBJ databases">
        <authorList>
            <person name="Pothier F. J."/>
        </authorList>
    </citation>
    <scope>NUCLEOTIDE SEQUENCE</scope>
    <source>
        <strain evidence="3 5">301</strain>
        <strain evidence="4">CFBP 1159</strain>
    </source>
</reference>
<dbReference type="RefSeq" id="WP_039814215.1">
    <property type="nucleotide sequence ID" value="NZ_CP062164.1"/>
</dbReference>
<dbReference type="Proteomes" id="UP000835243">
    <property type="component" value="Chromosome"/>
</dbReference>
<protein>
    <recommendedName>
        <fullName evidence="2">Flagella basal body P-ring formation protein FlgA SAF domain-containing protein</fullName>
    </recommendedName>
</protein>
<keyword evidence="1" id="KW-0732">Signal</keyword>
<name>A0A2S7CFL0_9XANT</name>
<feature type="domain" description="Flagella basal body P-ring formation protein FlgA SAF" evidence="2">
    <location>
        <begin position="152"/>
        <end position="234"/>
    </location>
</feature>
<feature type="signal peptide" evidence="1">
    <location>
        <begin position="1"/>
        <end position="18"/>
    </location>
</feature>
<gene>
    <name evidence="4" type="ORF">CFBP1159_02410</name>
    <name evidence="3" type="ORF">XAC301_02370</name>
</gene>
<keyword evidence="5" id="KW-1185">Reference proteome</keyword>
<dbReference type="EMBL" id="HG992338">
    <property type="protein sequence ID" value="CAE6693396.1"/>
    <property type="molecule type" value="Genomic_DNA"/>
</dbReference>
<evidence type="ECO:0000259" key="2">
    <source>
        <dbReference type="Pfam" id="PF13144"/>
    </source>
</evidence>
<dbReference type="InterPro" id="IPR017585">
    <property type="entry name" value="SAF_FlgA"/>
</dbReference>
<proteinExistence type="predicted"/>
<evidence type="ECO:0000313" key="5">
    <source>
        <dbReference type="Proteomes" id="UP000835287"/>
    </source>
</evidence>
<accession>A0A2S7CFL0</accession>
<dbReference type="EMBL" id="HG992338">
    <property type="protein sequence ID" value="CAE6693375.1"/>
    <property type="molecule type" value="Genomic_DNA"/>
</dbReference>